<keyword evidence="2" id="KW-1185">Reference proteome</keyword>
<reference evidence="2" key="1">
    <citation type="journal article" date="2019" name="Int. J. Syst. Evol. Microbiol.">
        <title>The Global Catalogue of Microorganisms (GCM) 10K type strain sequencing project: providing services to taxonomists for standard genome sequencing and annotation.</title>
        <authorList>
            <consortium name="The Broad Institute Genomics Platform"/>
            <consortium name="The Broad Institute Genome Sequencing Center for Infectious Disease"/>
            <person name="Wu L."/>
            <person name="Ma J."/>
        </authorList>
    </citation>
    <scope>NUCLEOTIDE SEQUENCE [LARGE SCALE GENOMIC DNA]</scope>
    <source>
        <strain evidence="2">CCUG 52478</strain>
    </source>
</reference>
<comment type="caution">
    <text evidence="1">The sequence shown here is derived from an EMBL/GenBank/DDBJ whole genome shotgun (WGS) entry which is preliminary data.</text>
</comment>
<name>A0ABW3W6P3_9ACTN</name>
<gene>
    <name evidence="1" type="ORF">ACFQ3F_24405</name>
</gene>
<organism evidence="1 2">
    <name type="scientific">Nocardioides ginsengisoli</name>
    <dbReference type="NCBI Taxonomy" id="363868"/>
    <lineage>
        <taxon>Bacteria</taxon>
        <taxon>Bacillati</taxon>
        <taxon>Actinomycetota</taxon>
        <taxon>Actinomycetes</taxon>
        <taxon>Propionibacteriales</taxon>
        <taxon>Nocardioidaceae</taxon>
        <taxon>Nocardioides</taxon>
    </lineage>
</organism>
<dbReference type="Proteomes" id="UP001597229">
    <property type="component" value="Unassembled WGS sequence"/>
</dbReference>
<dbReference type="RefSeq" id="WP_367921034.1">
    <property type="nucleotide sequence ID" value="NZ_BAABAC010000039.1"/>
</dbReference>
<proteinExistence type="predicted"/>
<protein>
    <submittedName>
        <fullName evidence="1">Uncharacterized protein</fullName>
    </submittedName>
</protein>
<evidence type="ECO:0000313" key="1">
    <source>
        <dbReference type="EMBL" id="MFD1250956.1"/>
    </source>
</evidence>
<accession>A0ABW3W6P3</accession>
<dbReference type="EMBL" id="JBHTLX010000030">
    <property type="protein sequence ID" value="MFD1250956.1"/>
    <property type="molecule type" value="Genomic_DNA"/>
</dbReference>
<sequence length="325" mass="36260">MALIADLQDQIHETIAQLVLDHGRQRLDWLTMRTRRAMGDPDVDRDEILAVVGASTVLVARPSGHVDHALAVLEGNILTHRVRSPLAGRTELWLGPGLQPLLNVATYRPIPLADGSGEVTRAGTGHDVLVGPPGWLPEVERWGLVGLRVVDQALSVVPVAESELPSPADQLRVRRFLGDLYTRRRYWHGDDGSLAARPEELARTLNLALLEAPDLFASPYPPLDELLHDPLQRNADLDIFRELATGQQLETASLYLDGIPRALEVELDGRARQYGMPVNQFIVALLSMLAWRTPFAEDMEPWENWDPDHRPAAVRTLRSVDDWED</sequence>
<evidence type="ECO:0000313" key="2">
    <source>
        <dbReference type="Proteomes" id="UP001597229"/>
    </source>
</evidence>